<dbReference type="OrthoDB" id="4132874at2759"/>
<dbReference type="Proteomes" id="UP000481858">
    <property type="component" value="Unassembled WGS sequence"/>
</dbReference>
<dbReference type="EMBL" id="WUBL01000039">
    <property type="protein sequence ID" value="KAF2969248.1"/>
    <property type="molecule type" value="Genomic_DNA"/>
</dbReference>
<accession>A0A7C8MSB2</accession>
<feature type="compositionally biased region" description="Polar residues" evidence="1">
    <location>
        <begin position="12"/>
        <end position="43"/>
    </location>
</feature>
<sequence>MVSPIGGHSSHVEQTSPDLHQNGQAQDITGEQKRNYANITQADIGSHAEAQGETVKDQVDGAITSGPRRADPSTGGRVQVGETGDLHDLAARRQSRA</sequence>
<feature type="region of interest" description="Disordered" evidence="1">
    <location>
        <begin position="1"/>
        <end position="97"/>
    </location>
</feature>
<protein>
    <submittedName>
        <fullName evidence="2">Uncharacterized protein</fullName>
    </submittedName>
</protein>
<name>A0A7C8MSB2_9PEZI</name>
<comment type="caution">
    <text evidence="2">The sequence shown here is derived from an EMBL/GenBank/DDBJ whole genome shotgun (WGS) entry which is preliminary data.</text>
</comment>
<keyword evidence="3" id="KW-1185">Reference proteome</keyword>
<evidence type="ECO:0000256" key="1">
    <source>
        <dbReference type="SAM" id="MobiDB-lite"/>
    </source>
</evidence>
<evidence type="ECO:0000313" key="2">
    <source>
        <dbReference type="EMBL" id="KAF2969248.1"/>
    </source>
</evidence>
<organism evidence="2 3">
    <name type="scientific">Xylaria multiplex</name>
    <dbReference type="NCBI Taxonomy" id="323545"/>
    <lineage>
        <taxon>Eukaryota</taxon>
        <taxon>Fungi</taxon>
        <taxon>Dikarya</taxon>
        <taxon>Ascomycota</taxon>
        <taxon>Pezizomycotina</taxon>
        <taxon>Sordariomycetes</taxon>
        <taxon>Xylariomycetidae</taxon>
        <taxon>Xylariales</taxon>
        <taxon>Xylariaceae</taxon>
        <taxon>Xylaria</taxon>
    </lineage>
</organism>
<dbReference type="InParanoid" id="A0A7C8MSB2"/>
<reference evidence="2 3" key="1">
    <citation type="submission" date="2019-12" db="EMBL/GenBank/DDBJ databases">
        <title>Draft genome sequence of the ascomycete Xylaria multiplex DSM 110363.</title>
        <authorList>
            <person name="Buettner E."/>
            <person name="Kellner H."/>
        </authorList>
    </citation>
    <scope>NUCLEOTIDE SEQUENCE [LARGE SCALE GENOMIC DNA]</scope>
    <source>
        <strain evidence="2 3">DSM 110363</strain>
    </source>
</reference>
<proteinExistence type="predicted"/>
<gene>
    <name evidence="2" type="ORF">GQX73_g4355</name>
</gene>
<evidence type="ECO:0000313" key="3">
    <source>
        <dbReference type="Proteomes" id="UP000481858"/>
    </source>
</evidence>
<dbReference type="AlphaFoldDB" id="A0A7C8MSB2"/>